<protein>
    <submittedName>
        <fullName evidence="1">Permease</fullName>
    </submittedName>
</protein>
<evidence type="ECO:0000313" key="2">
    <source>
        <dbReference type="Proteomes" id="UP001595755"/>
    </source>
</evidence>
<sequence>MAMENRYEHFALALYCPAPDLLHLTEEQLARDMDFMTRHLKLSKVYLENHRHEISLSRERLLQLKALFESRGLQTAGGITPTLPASYREGYPRLFGSICYTDPASRAKFQEQVELSASVFDEIIFDDFFFTNCACDGCLEQKGDRSWEAFRLELMRDVSEQLIRRPAKAVNPEVKLVIKYPNWIESYQATGYNTEEQPDLFDGIYTGTETRNPANSQQRIPRYASYSLLRWMDNLKPGANGGGWFDSLDCTYIDYYLEQANLTVFGKARELTLFCYGLLKDSVYVPALGFQLDKLDGGAGELGTPVGIRTYDPHHARGEDHLVNYLGMLGLPMEPSPFFPEPGEGATVLVTAASAKDKDVLVKIKDYAREGGEVVMTSGFIEAMQGRGIEHLTTLQPTGKRIAAGRYGIVTESCTFRDFADGESISFPVFDYSTNGTWQRIVGFNGDNNFPVLMYDHYGKGTIQTLVVPDNFADLDKLPAAVLNEIRKALSGSLTCRLEGVGGAGLFLYDNDALVVESFRSDPEVWRIRVPGGCTLAPLSGSRPPRLSRMDGQTGERFYEVRLSPGACAAFSVVPEEA</sequence>
<dbReference type="Proteomes" id="UP001595755">
    <property type="component" value="Unassembled WGS sequence"/>
</dbReference>
<name>A0ABV8SD05_9BACL</name>
<dbReference type="EMBL" id="JBHSED010000035">
    <property type="protein sequence ID" value="MFC4305125.1"/>
    <property type="molecule type" value="Genomic_DNA"/>
</dbReference>
<keyword evidence="2" id="KW-1185">Reference proteome</keyword>
<proteinExistence type="predicted"/>
<accession>A0ABV8SD05</accession>
<reference evidence="2" key="1">
    <citation type="journal article" date="2019" name="Int. J. Syst. Evol. Microbiol.">
        <title>The Global Catalogue of Microorganisms (GCM) 10K type strain sequencing project: providing services to taxonomists for standard genome sequencing and annotation.</title>
        <authorList>
            <consortium name="The Broad Institute Genomics Platform"/>
            <consortium name="The Broad Institute Genome Sequencing Center for Infectious Disease"/>
            <person name="Wu L."/>
            <person name="Ma J."/>
        </authorList>
    </citation>
    <scope>NUCLEOTIDE SEQUENCE [LARGE SCALE GENOMIC DNA]</scope>
    <source>
        <strain evidence="2">CGMCC 4.1641</strain>
    </source>
</reference>
<organism evidence="1 2">
    <name type="scientific">Cohnella boryungensis</name>
    <dbReference type="NCBI Taxonomy" id="768479"/>
    <lineage>
        <taxon>Bacteria</taxon>
        <taxon>Bacillati</taxon>
        <taxon>Bacillota</taxon>
        <taxon>Bacilli</taxon>
        <taxon>Bacillales</taxon>
        <taxon>Paenibacillaceae</taxon>
        <taxon>Cohnella</taxon>
    </lineage>
</organism>
<evidence type="ECO:0000313" key="1">
    <source>
        <dbReference type="EMBL" id="MFC4305125.1"/>
    </source>
</evidence>
<comment type="caution">
    <text evidence="1">The sequence shown here is derived from an EMBL/GenBank/DDBJ whole genome shotgun (WGS) entry which is preliminary data.</text>
</comment>
<dbReference type="RefSeq" id="WP_204606280.1">
    <property type="nucleotide sequence ID" value="NZ_JBHSED010000035.1"/>
</dbReference>
<gene>
    <name evidence="1" type="ORF">ACFO1S_16955</name>
</gene>